<name>A0ABQ5ND09_9MICO</name>
<evidence type="ECO:0000313" key="2">
    <source>
        <dbReference type="EMBL" id="GLC83564.1"/>
    </source>
</evidence>
<keyword evidence="1" id="KW-0732">Signal</keyword>
<evidence type="ECO:0000313" key="3">
    <source>
        <dbReference type="Proteomes" id="UP001165068"/>
    </source>
</evidence>
<sequence>MRTTVGAVLSAMLPLTLVACAPFGGGTSDEERADAYGSAVDSLPHVSSVESSYKTITGMGRTADVLIHADTNDEALLRELMTSAFPAIVEAAEGDPEVSLYIQVIADDGQDALGPESIGYSGTGTLTSYREFLATHPIP</sequence>
<gene>
    <name evidence="2" type="ORF">MIAR_01520</name>
</gene>
<feature type="chain" id="PRO_5045238063" evidence="1">
    <location>
        <begin position="22"/>
        <end position="139"/>
    </location>
</feature>
<feature type="signal peptide" evidence="1">
    <location>
        <begin position="1"/>
        <end position="21"/>
    </location>
</feature>
<protein>
    <submittedName>
        <fullName evidence="2">Uncharacterized protein</fullName>
    </submittedName>
</protein>
<evidence type="ECO:0000256" key="1">
    <source>
        <dbReference type="SAM" id="SignalP"/>
    </source>
</evidence>
<reference evidence="2" key="1">
    <citation type="submission" date="2022-08" db="EMBL/GenBank/DDBJ databases">
        <title>Draft genome sequence of Microbacterium arabinogalactanolyticum JCM 9171.</title>
        <authorList>
            <person name="Fujita K."/>
            <person name="Ishiwata A."/>
            <person name="Fushinobu S."/>
        </authorList>
    </citation>
    <scope>NUCLEOTIDE SEQUENCE</scope>
    <source>
        <strain evidence="2">JCM 9171</strain>
    </source>
</reference>
<organism evidence="2 3">
    <name type="scientific">Microbacterium arabinogalactanolyticum</name>
    <dbReference type="NCBI Taxonomy" id="69365"/>
    <lineage>
        <taxon>Bacteria</taxon>
        <taxon>Bacillati</taxon>
        <taxon>Actinomycetota</taxon>
        <taxon>Actinomycetes</taxon>
        <taxon>Micrococcales</taxon>
        <taxon>Microbacteriaceae</taxon>
        <taxon>Microbacterium</taxon>
    </lineage>
</organism>
<proteinExistence type="predicted"/>
<dbReference type="EMBL" id="BRZC01000002">
    <property type="protein sequence ID" value="GLC83564.1"/>
    <property type="molecule type" value="Genomic_DNA"/>
</dbReference>
<dbReference type="Proteomes" id="UP001165068">
    <property type="component" value="Unassembled WGS sequence"/>
</dbReference>
<dbReference type="RefSeq" id="WP_285630009.1">
    <property type="nucleotide sequence ID" value="NZ_BAAAUK010000001.1"/>
</dbReference>
<comment type="caution">
    <text evidence="2">The sequence shown here is derived from an EMBL/GenBank/DDBJ whole genome shotgun (WGS) entry which is preliminary data.</text>
</comment>
<dbReference type="PROSITE" id="PS51257">
    <property type="entry name" value="PROKAR_LIPOPROTEIN"/>
    <property type="match status" value="1"/>
</dbReference>
<keyword evidence="3" id="KW-1185">Reference proteome</keyword>
<accession>A0ABQ5ND09</accession>